<dbReference type="PANTHER" id="PTHR33608:SF3">
    <property type="entry name" value="SLR2013 PROTEIN"/>
    <property type="match status" value="1"/>
</dbReference>
<name>A0A5C6BKB3_9PLAN</name>
<keyword evidence="4" id="KW-1185">Reference proteome</keyword>
<keyword evidence="1" id="KW-0812">Transmembrane</keyword>
<proteinExistence type="predicted"/>
<sequence>MTPRRLMMWLFVAAGIPLVAGVFIPFIGPVGAVLSLLIIAVAVADLAISPTPTLVEVQREVGDVMSIGARNAVKIWFTNRNGGPITIEFDDEPPAPCASEGLPFEIELPPGRARYRVYHTRPHHRGTNQFGKVYLRSRSNLLLWSLHHELEIKSAVRIYPDIQAVHAMELLARRNRVSELGLRMSRLMGRGSEFERLREFRREDEYRQIDWKATAKHQKLISREYTIERNQNILILLDAGRSMCNEVDGITHLDRGLNAAIILSYIALRQGDYVGLMAFSNKIDRFVRPMRGAGSVQTLIRSVYDLEPQYEASDYDLMVEEVRRRFRKRSLVILISHALDELHLTTISTHMRQLRAPHLVLGAFLRNVPLHERLNTVPETDVEAFQVAAAAEMVSAQTTQIAELQEHGQYAVDSLPEDLSADLISQYLEIKARHLL</sequence>
<feature type="transmembrane region" description="Helical" evidence="1">
    <location>
        <begin position="7"/>
        <end position="27"/>
    </location>
</feature>
<accession>A0A5C6BKB3</accession>
<organism evidence="3 4">
    <name type="scientific">Symmachiella macrocystis</name>
    <dbReference type="NCBI Taxonomy" id="2527985"/>
    <lineage>
        <taxon>Bacteria</taxon>
        <taxon>Pseudomonadati</taxon>
        <taxon>Planctomycetota</taxon>
        <taxon>Planctomycetia</taxon>
        <taxon>Planctomycetales</taxon>
        <taxon>Planctomycetaceae</taxon>
        <taxon>Symmachiella</taxon>
    </lineage>
</organism>
<dbReference type="PANTHER" id="PTHR33608">
    <property type="entry name" value="BLL2464 PROTEIN"/>
    <property type="match status" value="1"/>
</dbReference>
<evidence type="ECO:0000259" key="2">
    <source>
        <dbReference type="Pfam" id="PF01882"/>
    </source>
</evidence>
<dbReference type="Proteomes" id="UP000320735">
    <property type="component" value="Unassembled WGS sequence"/>
</dbReference>
<dbReference type="SUPFAM" id="SSF53300">
    <property type="entry name" value="vWA-like"/>
    <property type="match status" value="1"/>
</dbReference>
<dbReference type="EMBL" id="SJPP01000001">
    <property type="protein sequence ID" value="TWU12182.1"/>
    <property type="molecule type" value="Genomic_DNA"/>
</dbReference>
<comment type="caution">
    <text evidence="3">The sequence shown here is derived from an EMBL/GenBank/DDBJ whole genome shotgun (WGS) entry which is preliminary data.</text>
</comment>
<evidence type="ECO:0000313" key="3">
    <source>
        <dbReference type="EMBL" id="TWU12182.1"/>
    </source>
</evidence>
<dbReference type="OrthoDB" id="9778037at2"/>
<dbReference type="AlphaFoldDB" id="A0A5C6BKB3"/>
<protein>
    <recommendedName>
        <fullName evidence="2">DUF58 domain-containing protein</fullName>
    </recommendedName>
</protein>
<dbReference type="InterPro" id="IPR002881">
    <property type="entry name" value="DUF58"/>
</dbReference>
<dbReference type="Pfam" id="PF01882">
    <property type="entry name" value="DUF58"/>
    <property type="match status" value="1"/>
</dbReference>
<dbReference type="InterPro" id="IPR036465">
    <property type="entry name" value="vWFA_dom_sf"/>
</dbReference>
<reference evidence="3 4" key="1">
    <citation type="submission" date="2019-02" db="EMBL/GenBank/DDBJ databases">
        <title>Deep-cultivation of Planctomycetes and their phenomic and genomic characterization uncovers novel biology.</title>
        <authorList>
            <person name="Wiegand S."/>
            <person name="Jogler M."/>
            <person name="Boedeker C."/>
            <person name="Pinto D."/>
            <person name="Vollmers J."/>
            <person name="Rivas-Marin E."/>
            <person name="Kohn T."/>
            <person name="Peeters S.H."/>
            <person name="Heuer A."/>
            <person name="Rast P."/>
            <person name="Oberbeckmann S."/>
            <person name="Bunk B."/>
            <person name="Jeske O."/>
            <person name="Meyerdierks A."/>
            <person name="Storesund J.E."/>
            <person name="Kallscheuer N."/>
            <person name="Luecker S."/>
            <person name="Lage O.M."/>
            <person name="Pohl T."/>
            <person name="Merkel B.J."/>
            <person name="Hornburger P."/>
            <person name="Mueller R.-W."/>
            <person name="Bruemmer F."/>
            <person name="Labrenz M."/>
            <person name="Spormann A.M."/>
            <person name="Op Den Camp H."/>
            <person name="Overmann J."/>
            <person name="Amann R."/>
            <person name="Jetten M.S.M."/>
            <person name="Mascher T."/>
            <person name="Medema M.H."/>
            <person name="Devos D.P."/>
            <person name="Kaster A.-K."/>
            <person name="Ovreas L."/>
            <person name="Rohde M."/>
            <person name="Galperin M.Y."/>
            <person name="Jogler C."/>
        </authorList>
    </citation>
    <scope>NUCLEOTIDE SEQUENCE [LARGE SCALE GENOMIC DNA]</scope>
    <source>
        <strain evidence="3 4">CA54</strain>
    </source>
</reference>
<dbReference type="RefSeq" id="WP_146369687.1">
    <property type="nucleotide sequence ID" value="NZ_SJPP01000001.1"/>
</dbReference>
<feature type="domain" description="DUF58" evidence="2">
    <location>
        <begin position="197"/>
        <end position="362"/>
    </location>
</feature>
<evidence type="ECO:0000256" key="1">
    <source>
        <dbReference type="SAM" id="Phobius"/>
    </source>
</evidence>
<keyword evidence="1" id="KW-1133">Transmembrane helix</keyword>
<keyword evidence="1" id="KW-0472">Membrane</keyword>
<gene>
    <name evidence="3" type="ORF">CA54_10000</name>
</gene>
<evidence type="ECO:0000313" key="4">
    <source>
        <dbReference type="Proteomes" id="UP000320735"/>
    </source>
</evidence>